<evidence type="ECO:0000313" key="2">
    <source>
        <dbReference type="Proteomes" id="UP000234681"/>
    </source>
</evidence>
<evidence type="ECO:0000313" key="1">
    <source>
        <dbReference type="EMBL" id="EDL97859.1"/>
    </source>
</evidence>
<dbReference type="EMBL" id="CH473998">
    <property type="protein sequence ID" value="EDL97859.1"/>
    <property type="molecule type" value="Genomic_DNA"/>
</dbReference>
<proteinExistence type="predicted"/>
<dbReference type="AlphaFoldDB" id="A6JRR7"/>
<name>A6JRR7_RAT</name>
<dbReference type="Proteomes" id="UP000234681">
    <property type="component" value="Chromosome 5"/>
</dbReference>
<accession>A6JRR7</accession>
<protein>
    <submittedName>
        <fullName evidence="1">RCG53436</fullName>
    </submittedName>
</protein>
<sequence>MNRKPLAPYCAAGDLWLMNQCDATRTDWGEIRGRFLKIKQQNKTPNQQMTSNESTCANAV</sequence>
<reference evidence="2" key="1">
    <citation type="submission" date="2005-09" db="EMBL/GenBank/DDBJ databases">
        <authorList>
            <person name="Mural R.J."/>
            <person name="Li P.W."/>
            <person name="Adams M.D."/>
            <person name="Amanatides P.G."/>
            <person name="Baden-Tillson H."/>
            <person name="Barnstead M."/>
            <person name="Chin S.H."/>
            <person name="Dew I."/>
            <person name="Evans C.A."/>
            <person name="Ferriera S."/>
            <person name="Flanigan M."/>
            <person name="Fosler C."/>
            <person name="Glodek A."/>
            <person name="Gu Z."/>
            <person name="Holt R.A."/>
            <person name="Jennings D."/>
            <person name="Kraft C.L."/>
            <person name="Lu F."/>
            <person name="Nguyen T."/>
            <person name="Nusskern D.R."/>
            <person name="Pfannkoch C.M."/>
            <person name="Sitter C."/>
            <person name="Sutton G.G."/>
            <person name="Venter J.C."/>
            <person name="Wang Z."/>
            <person name="Woodage T."/>
            <person name="Zheng X.H."/>
            <person name="Zhong F."/>
        </authorList>
    </citation>
    <scope>NUCLEOTIDE SEQUENCE [LARGE SCALE GENOMIC DNA]</scope>
    <source>
        <strain>BN</strain>
        <strain evidence="2">Sprague-Dawley</strain>
    </source>
</reference>
<gene>
    <name evidence="1" type="ORF">rCG_53436</name>
</gene>
<organism evidence="1 2">
    <name type="scientific">Rattus norvegicus</name>
    <name type="common">Rat</name>
    <dbReference type="NCBI Taxonomy" id="10116"/>
    <lineage>
        <taxon>Eukaryota</taxon>
        <taxon>Metazoa</taxon>
        <taxon>Chordata</taxon>
        <taxon>Craniata</taxon>
        <taxon>Vertebrata</taxon>
        <taxon>Euteleostomi</taxon>
        <taxon>Mammalia</taxon>
        <taxon>Eutheria</taxon>
        <taxon>Euarchontoglires</taxon>
        <taxon>Glires</taxon>
        <taxon>Rodentia</taxon>
        <taxon>Myomorpha</taxon>
        <taxon>Muroidea</taxon>
        <taxon>Muridae</taxon>
        <taxon>Murinae</taxon>
        <taxon>Rattus</taxon>
    </lineage>
</organism>